<dbReference type="AlphaFoldDB" id="A0A3G2L4A1"/>
<evidence type="ECO:0000313" key="5">
    <source>
        <dbReference type="Proteomes" id="UP000276309"/>
    </source>
</evidence>
<dbReference type="Proteomes" id="UP000276309">
    <property type="component" value="Chromosome"/>
</dbReference>
<dbReference type="InterPro" id="IPR001789">
    <property type="entry name" value="Sig_transdc_resp-reg_receiver"/>
</dbReference>
<keyword evidence="1" id="KW-0597">Phosphoprotein</keyword>
<feature type="domain" description="HTH LytTR-type" evidence="3">
    <location>
        <begin position="145"/>
        <end position="248"/>
    </location>
</feature>
<dbReference type="Pfam" id="PF00072">
    <property type="entry name" value="Response_reg"/>
    <property type="match status" value="1"/>
</dbReference>
<dbReference type="PROSITE" id="PS50930">
    <property type="entry name" value="HTH_LYTTR"/>
    <property type="match status" value="1"/>
</dbReference>
<feature type="domain" description="Response regulatory" evidence="2">
    <location>
        <begin position="3"/>
        <end position="116"/>
    </location>
</feature>
<evidence type="ECO:0000259" key="3">
    <source>
        <dbReference type="PROSITE" id="PS50930"/>
    </source>
</evidence>
<dbReference type="GO" id="GO:0003677">
    <property type="term" value="F:DNA binding"/>
    <property type="evidence" value="ECO:0007669"/>
    <property type="project" value="UniProtKB-KW"/>
</dbReference>
<gene>
    <name evidence="4" type="ORF">D1013_06830</name>
</gene>
<dbReference type="GO" id="GO:0000156">
    <property type="term" value="F:phosphorelay response regulator activity"/>
    <property type="evidence" value="ECO:0007669"/>
    <property type="project" value="InterPro"/>
</dbReference>
<dbReference type="InterPro" id="IPR007492">
    <property type="entry name" value="LytTR_DNA-bd_dom"/>
</dbReference>
<dbReference type="SMART" id="SM00448">
    <property type="entry name" value="REC"/>
    <property type="match status" value="1"/>
</dbReference>
<dbReference type="InterPro" id="IPR011006">
    <property type="entry name" value="CheY-like_superfamily"/>
</dbReference>
<sequence>MLKAIIVDDEKHCQDALIQLLENYSATIELVKTVESVEAAQKAINDYEPDVVFLDVHLRNETGFDLLRQLPFIDFYIVFTTAFEEYAVNAFKYSAFDYLLKPIDSIEFNETMGRLLEKKNQENNSKRLEVLFHNFESNLGGMKKIAIPTLKDYTFLKIPEIIRCESDGNYTQIFSVNGKRLTATRTLKYFEGFLDSMQFFRIHKSHFVNLSHVEKYIKGKGGYVVMSDGTTLEVAVRRKEEFLQRFSN</sequence>
<evidence type="ECO:0000259" key="2">
    <source>
        <dbReference type="PROSITE" id="PS50110"/>
    </source>
</evidence>
<evidence type="ECO:0000256" key="1">
    <source>
        <dbReference type="PROSITE-ProRule" id="PRU00169"/>
    </source>
</evidence>
<dbReference type="PANTHER" id="PTHR37299">
    <property type="entry name" value="TRANSCRIPTIONAL REGULATOR-RELATED"/>
    <property type="match status" value="1"/>
</dbReference>
<keyword evidence="5" id="KW-1185">Reference proteome</keyword>
<dbReference type="RefSeq" id="WP_121848151.1">
    <property type="nucleotide sequence ID" value="NZ_CP032050.1"/>
</dbReference>
<organism evidence="4 5">
    <name type="scientific">Euzebyella marina</name>
    <dbReference type="NCBI Taxonomy" id="1761453"/>
    <lineage>
        <taxon>Bacteria</taxon>
        <taxon>Pseudomonadati</taxon>
        <taxon>Bacteroidota</taxon>
        <taxon>Flavobacteriia</taxon>
        <taxon>Flavobacteriales</taxon>
        <taxon>Flavobacteriaceae</taxon>
        <taxon>Euzebyella</taxon>
    </lineage>
</organism>
<dbReference type="KEGG" id="emar:D1013_06830"/>
<dbReference type="PANTHER" id="PTHR37299:SF1">
    <property type="entry name" value="STAGE 0 SPORULATION PROTEIN A HOMOLOG"/>
    <property type="match status" value="1"/>
</dbReference>
<dbReference type="SMART" id="SM00850">
    <property type="entry name" value="LytTR"/>
    <property type="match status" value="1"/>
</dbReference>
<dbReference type="InterPro" id="IPR046947">
    <property type="entry name" value="LytR-like"/>
</dbReference>
<dbReference type="Gene3D" id="2.40.50.1020">
    <property type="entry name" value="LytTr DNA-binding domain"/>
    <property type="match status" value="1"/>
</dbReference>
<dbReference type="Pfam" id="PF04397">
    <property type="entry name" value="LytTR"/>
    <property type="match status" value="1"/>
</dbReference>
<dbReference type="PROSITE" id="PS50110">
    <property type="entry name" value="RESPONSE_REGULATORY"/>
    <property type="match status" value="1"/>
</dbReference>
<accession>A0A3G2L4A1</accession>
<reference evidence="4 5" key="1">
    <citation type="submission" date="2018-08" db="EMBL/GenBank/DDBJ databases">
        <title>The reduced genetic potential of extracellular carbohydrate catabolism in Euzebyella marina RN62, a Flavobacteriia bacterium isolated from the hadal water.</title>
        <authorList>
            <person name="Xue C."/>
        </authorList>
    </citation>
    <scope>NUCLEOTIDE SEQUENCE [LARGE SCALE GENOMIC DNA]</scope>
    <source>
        <strain evidence="4 5">RN62</strain>
    </source>
</reference>
<dbReference type="EMBL" id="CP032050">
    <property type="protein sequence ID" value="AYN67102.1"/>
    <property type="molecule type" value="Genomic_DNA"/>
</dbReference>
<evidence type="ECO:0000313" key="4">
    <source>
        <dbReference type="EMBL" id="AYN67102.1"/>
    </source>
</evidence>
<proteinExistence type="predicted"/>
<dbReference type="Gene3D" id="3.40.50.2300">
    <property type="match status" value="1"/>
</dbReference>
<name>A0A3G2L4A1_9FLAO</name>
<protein>
    <submittedName>
        <fullName evidence="4">DNA-binding response regulator</fullName>
    </submittedName>
</protein>
<dbReference type="OrthoDB" id="2168082at2"/>
<dbReference type="SUPFAM" id="SSF52172">
    <property type="entry name" value="CheY-like"/>
    <property type="match status" value="1"/>
</dbReference>
<feature type="modified residue" description="4-aspartylphosphate" evidence="1">
    <location>
        <position position="55"/>
    </location>
</feature>
<keyword evidence="4" id="KW-0238">DNA-binding</keyword>